<dbReference type="PANTHER" id="PTHR43575">
    <property type="entry name" value="PROTEIN ABCI7, CHLOROPLASTIC"/>
    <property type="match status" value="1"/>
</dbReference>
<accession>A0ABT7V6Y4</accession>
<dbReference type="InterPro" id="IPR000825">
    <property type="entry name" value="SUF_FeS_clus_asmbl_SufBD_core"/>
</dbReference>
<dbReference type="Pfam" id="PF01458">
    <property type="entry name" value="SUFBD_core"/>
    <property type="match status" value="1"/>
</dbReference>
<dbReference type="InterPro" id="IPR055346">
    <property type="entry name" value="Fe-S_cluster_assembly_SufBD"/>
</dbReference>
<dbReference type="InterPro" id="IPR037284">
    <property type="entry name" value="SUF_FeS_clus_asmbl_SufBD_sf"/>
</dbReference>
<proteinExistence type="predicted"/>
<dbReference type="PANTHER" id="PTHR43575:SF1">
    <property type="entry name" value="PROTEIN ABCI7, CHLOROPLASTIC"/>
    <property type="match status" value="1"/>
</dbReference>
<keyword evidence="3" id="KW-1185">Reference proteome</keyword>
<dbReference type="EMBL" id="JAUDDZ010000001">
    <property type="protein sequence ID" value="MDM8274144.1"/>
    <property type="molecule type" value="Genomic_DNA"/>
</dbReference>
<evidence type="ECO:0000259" key="1">
    <source>
        <dbReference type="Pfam" id="PF01458"/>
    </source>
</evidence>
<sequence length="430" mass="44810">MDALKIRHASAMPAPTWSWLRMNDTTISIPAGLVPGGMLDIDAGEELTSTSASFEGAVVALQERLDATHDGATDSRACVAGARSGAQDGGDAGLGDLDIPALSSYQRKATLEEAAADVAAAFETGVGTDTRSYLNFLAGSTVVLAAKQGASERASIHLKGVSGEAASASVDAIAQENATLELAISLDGVSDGEDARDGSSGLIGSELRVFAGPRSHVNITVYVTADDGFTVIDDSGFVLDEGARVTVRHVVLGGGMTATGLAADLRGDTARIDIDTRYLAAGADVRDFNYVVRHRGRKTISEIMANGVLAGTSKKVLRGTIDLVHGCKGSEGTERETVLLASQGVDNKTVPTILCDEDDVAGNHGATIGHVRPDQLFYLESRGVSPEAAEGLFMRAKLEDAFISAPDDIIRDNVCRLGSKLFADFEEDLA</sequence>
<gene>
    <name evidence="2" type="ORF">QUW28_01330</name>
</gene>
<protein>
    <submittedName>
        <fullName evidence="2">SufD family Fe-S cluster assembly protein</fullName>
    </submittedName>
</protein>
<evidence type="ECO:0000313" key="3">
    <source>
        <dbReference type="Proteomes" id="UP001529421"/>
    </source>
</evidence>
<dbReference type="SUPFAM" id="SSF101960">
    <property type="entry name" value="Stabilizer of iron transporter SufD"/>
    <property type="match status" value="1"/>
</dbReference>
<dbReference type="RefSeq" id="WP_289543917.1">
    <property type="nucleotide sequence ID" value="NZ_JAUDDZ010000001.1"/>
</dbReference>
<name>A0ABT7V6Y4_9ACTN</name>
<organism evidence="2 3">
    <name type="scientific">Enorma phocaeensis</name>
    <dbReference type="NCBI Taxonomy" id="1871019"/>
    <lineage>
        <taxon>Bacteria</taxon>
        <taxon>Bacillati</taxon>
        <taxon>Actinomycetota</taxon>
        <taxon>Coriobacteriia</taxon>
        <taxon>Coriobacteriales</taxon>
        <taxon>Coriobacteriaceae</taxon>
        <taxon>Enorma</taxon>
    </lineage>
</organism>
<evidence type="ECO:0000313" key="2">
    <source>
        <dbReference type="EMBL" id="MDM8274144.1"/>
    </source>
</evidence>
<reference evidence="3" key="1">
    <citation type="submission" date="2023-06" db="EMBL/GenBank/DDBJ databases">
        <title>Identification and characterization of horizontal gene transfer across gut microbiota members of farm animals based on homology search.</title>
        <authorList>
            <person name="Zeman M."/>
            <person name="Kubasova T."/>
            <person name="Jahodarova E."/>
            <person name="Nykrynova M."/>
            <person name="Rychlik I."/>
        </authorList>
    </citation>
    <scope>NUCLEOTIDE SEQUENCE [LARGE SCALE GENOMIC DNA]</scope>
    <source>
        <strain evidence="3">154_Feed</strain>
    </source>
</reference>
<feature type="domain" description="SUF system FeS cluster assembly SufBD core" evidence="1">
    <location>
        <begin position="172"/>
        <end position="396"/>
    </location>
</feature>
<dbReference type="Proteomes" id="UP001529421">
    <property type="component" value="Unassembled WGS sequence"/>
</dbReference>
<comment type="caution">
    <text evidence="2">The sequence shown here is derived from an EMBL/GenBank/DDBJ whole genome shotgun (WGS) entry which is preliminary data.</text>
</comment>